<dbReference type="InterPro" id="IPR007110">
    <property type="entry name" value="Ig-like_dom"/>
</dbReference>
<evidence type="ECO:0000256" key="9">
    <source>
        <dbReference type="SAM" id="Phobius"/>
    </source>
</evidence>
<evidence type="ECO:0000256" key="4">
    <source>
        <dbReference type="ARBA" id="ARBA00022737"/>
    </source>
</evidence>
<name>A0A6J0IHQ9_9PASS</name>
<evidence type="ECO:0000313" key="12">
    <source>
        <dbReference type="Proteomes" id="UP000504624"/>
    </source>
</evidence>
<dbReference type="FunFam" id="2.60.40.10:FF:001070">
    <property type="entry name" value="Prostaglandin F2 receptor inhibitor"/>
    <property type="match status" value="1"/>
</dbReference>
<evidence type="ECO:0000256" key="10">
    <source>
        <dbReference type="SAM" id="SignalP"/>
    </source>
</evidence>
<feature type="domain" description="Ig-like" evidence="11">
    <location>
        <begin position="413"/>
        <end position="542"/>
    </location>
</feature>
<keyword evidence="6 9" id="KW-0472">Membrane</keyword>
<dbReference type="InterPro" id="IPR003599">
    <property type="entry name" value="Ig_sub"/>
</dbReference>
<dbReference type="SMART" id="SM00406">
    <property type="entry name" value="IGv"/>
    <property type="match status" value="2"/>
</dbReference>
<keyword evidence="4" id="KW-0677">Repeat</keyword>
<accession>A0A6J0IHQ9</accession>
<dbReference type="InterPro" id="IPR013106">
    <property type="entry name" value="Ig_V-set"/>
</dbReference>
<dbReference type="InterPro" id="IPR013783">
    <property type="entry name" value="Ig-like_fold"/>
</dbReference>
<keyword evidence="3 10" id="KW-0732">Signal</keyword>
<keyword evidence="13" id="KW-0675">Receptor</keyword>
<evidence type="ECO:0000256" key="7">
    <source>
        <dbReference type="ARBA" id="ARBA00023157"/>
    </source>
</evidence>
<dbReference type="Proteomes" id="UP000504624">
    <property type="component" value="Unplaced"/>
</dbReference>
<feature type="domain" description="Ig-like" evidence="11">
    <location>
        <begin position="555"/>
        <end position="663"/>
    </location>
</feature>
<feature type="signal peptide" evidence="10">
    <location>
        <begin position="1"/>
        <end position="26"/>
    </location>
</feature>
<dbReference type="PROSITE" id="PS50835">
    <property type="entry name" value="IG_LIKE"/>
    <property type="match status" value="5"/>
</dbReference>
<organism evidence="12 13">
    <name type="scientific">Lepidothrix coronata</name>
    <name type="common">blue-crowned manakin</name>
    <dbReference type="NCBI Taxonomy" id="321398"/>
    <lineage>
        <taxon>Eukaryota</taxon>
        <taxon>Metazoa</taxon>
        <taxon>Chordata</taxon>
        <taxon>Craniata</taxon>
        <taxon>Vertebrata</taxon>
        <taxon>Euteleostomi</taxon>
        <taxon>Archelosauria</taxon>
        <taxon>Archosauria</taxon>
        <taxon>Dinosauria</taxon>
        <taxon>Saurischia</taxon>
        <taxon>Theropoda</taxon>
        <taxon>Coelurosauria</taxon>
        <taxon>Aves</taxon>
        <taxon>Neognathae</taxon>
        <taxon>Neoaves</taxon>
        <taxon>Telluraves</taxon>
        <taxon>Australaves</taxon>
        <taxon>Passeriformes</taxon>
        <taxon>Pipridae</taxon>
        <taxon>Lepidothrix</taxon>
    </lineage>
</organism>
<evidence type="ECO:0000256" key="6">
    <source>
        <dbReference type="ARBA" id="ARBA00023136"/>
    </source>
</evidence>
<keyword evidence="8" id="KW-0393">Immunoglobulin domain</keyword>
<keyword evidence="7" id="KW-1015">Disulfide bond</keyword>
<sequence length="746" mass="83882">MGHRGDTASCLPLLLLVLLLLAFCRGRVVRVPKGPLIRVVGTEVVIPCSVSDYDGPSEQNFDWEFSRDTDFVRIVSTWDSTFTSEEYQKRVGRGDIKLRRSSNDAVELVIRNIQPADQGRYKCSTPSTDATVQGNYDAEVQVKVISDGLSVSGSKGRSSMPLRLSEGDSFRLRCSAVTTSPEHTHLHVTWQIKSGSAWRDILSLTHEGKFQPGPGYEERYRNGDIRLDTGANDTYRLSVSQASSADGGAYRCLVSEWVRGADGSWQRIQEKNVEIASVSIQRTALDVVISTSNVSVTERDSLDLTCNITTDRSGIFQAEVMWYFSASPDDTLADAQLLLSMDRDSVVSDSTLISLSHVDRNSYRLLVRDVDVEDSGYYFCEAAIWVPLHNGSWHKVVERTSAPVSVVVTALEPDYDVFLNASKTPKFSDDPTELHCRITNVQDTEANLRFAVSWYYRQRLRSDDVVADELLATMDADWTLLPGGRSRERIQNGEIIFSKKSADTFSLRIQWTSESDRGDYFCVVSAWSRHRNNSWVKSKDVTSAPVNIFWATQGPVFNVSVHSDSPTIYQGEVADLLCIVTMEGMALEPDDMSFDVSWFAVRSFTLDREPILLASLDRRGIVTQSRRNGSSDISLERISPLEFRLRVHGCEDHDFGNHYCVVTPWVRSATGVWQREPDIRAKPIFLSVKMDVLNAFKYPLLIGIGLATVIGLLSCLIGYCSSRWCCKKEVQETRRERRRLMSMEMD</sequence>
<dbReference type="SUPFAM" id="SSF48726">
    <property type="entry name" value="Immunoglobulin"/>
    <property type="match status" value="4"/>
</dbReference>
<keyword evidence="12" id="KW-1185">Reference proteome</keyword>
<dbReference type="OrthoDB" id="9873136at2759"/>
<dbReference type="PANTHER" id="PTHR12207:SF3">
    <property type="entry name" value="PROSTAGLANDIN F2 RECEPTOR NEGATIVE REGULATOR"/>
    <property type="match status" value="1"/>
</dbReference>
<dbReference type="InterPro" id="IPR036179">
    <property type="entry name" value="Ig-like_dom_sf"/>
</dbReference>
<feature type="domain" description="Ig-like" evidence="11">
    <location>
        <begin position="166"/>
        <end position="274"/>
    </location>
</feature>
<reference evidence="13" key="1">
    <citation type="submission" date="2025-08" db="UniProtKB">
        <authorList>
            <consortium name="RefSeq"/>
        </authorList>
    </citation>
    <scope>IDENTIFICATION</scope>
</reference>
<dbReference type="FunFam" id="2.60.40.10:FF:000191">
    <property type="entry name" value="Immunoglobulin superfamily member 3"/>
    <property type="match status" value="1"/>
</dbReference>
<dbReference type="CDD" id="cd00099">
    <property type="entry name" value="IgV"/>
    <property type="match status" value="1"/>
</dbReference>
<evidence type="ECO:0000256" key="3">
    <source>
        <dbReference type="ARBA" id="ARBA00022729"/>
    </source>
</evidence>
<gene>
    <name evidence="13" type="primary">PTGFRN</name>
</gene>
<evidence type="ECO:0000259" key="11">
    <source>
        <dbReference type="PROSITE" id="PS50835"/>
    </source>
</evidence>
<dbReference type="GO" id="GO:0016020">
    <property type="term" value="C:membrane"/>
    <property type="evidence" value="ECO:0007669"/>
    <property type="project" value="UniProtKB-SubCell"/>
</dbReference>
<dbReference type="AlphaFoldDB" id="A0A6J0IHQ9"/>
<dbReference type="CTD" id="5738"/>
<proteinExistence type="predicted"/>
<comment type="subcellular location">
    <subcellularLocation>
        <location evidence="1">Membrane</location>
        <topology evidence="1">Single-pass membrane protein</topology>
    </subcellularLocation>
</comment>
<keyword evidence="2 9" id="KW-0812">Transmembrane</keyword>
<dbReference type="FunFam" id="2.60.40.10:FF:002026">
    <property type="entry name" value="Prostaglandin F2 receptor inhibitor"/>
    <property type="match status" value="2"/>
</dbReference>
<feature type="transmembrane region" description="Helical" evidence="9">
    <location>
        <begin position="698"/>
        <end position="719"/>
    </location>
</feature>
<evidence type="ECO:0000256" key="5">
    <source>
        <dbReference type="ARBA" id="ARBA00022989"/>
    </source>
</evidence>
<dbReference type="RefSeq" id="XP_017686295.1">
    <property type="nucleotide sequence ID" value="XM_017830806.1"/>
</dbReference>
<feature type="domain" description="Ig-like" evidence="11">
    <location>
        <begin position="285"/>
        <end position="382"/>
    </location>
</feature>
<dbReference type="Gene3D" id="2.60.40.10">
    <property type="entry name" value="Immunoglobulins"/>
    <property type="match status" value="5"/>
</dbReference>
<dbReference type="PANTHER" id="PTHR12207">
    <property type="entry name" value="V-SET AND TRANSMEMBRANE DOMAIN-CONTAINING PROTEIN"/>
    <property type="match status" value="1"/>
</dbReference>
<dbReference type="SMART" id="SM00409">
    <property type="entry name" value="IG"/>
    <property type="match status" value="5"/>
</dbReference>
<evidence type="ECO:0000256" key="1">
    <source>
        <dbReference type="ARBA" id="ARBA00004167"/>
    </source>
</evidence>
<dbReference type="FunFam" id="2.60.40.10:FF:000854">
    <property type="entry name" value="Prostaglandin F2 receptor negative regulator"/>
    <property type="match status" value="1"/>
</dbReference>
<dbReference type="Pfam" id="PF07686">
    <property type="entry name" value="V-set"/>
    <property type="match status" value="1"/>
</dbReference>
<evidence type="ECO:0000256" key="8">
    <source>
        <dbReference type="ARBA" id="ARBA00023319"/>
    </source>
</evidence>
<feature type="chain" id="PRO_5027057508" evidence="10">
    <location>
        <begin position="27"/>
        <end position="746"/>
    </location>
</feature>
<evidence type="ECO:0000256" key="2">
    <source>
        <dbReference type="ARBA" id="ARBA00022692"/>
    </source>
</evidence>
<keyword evidence="5 9" id="KW-1133">Transmembrane helix</keyword>
<evidence type="ECO:0000313" key="13">
    <source>
        <dbReference type="RefSeq" id="XP_017686295.1"/>
    </source>
</evidence>
<protein>
    <submittedName>
        <fullName evidence="13">Prostaglandin F2 receptor negative regulator isoform X3</fullName>
    </submittedName>
</protein>
<feature type="domain" description="Ig-like" evidence="11">
    <location>
        <begin position="12"/>
        <end position="133"/>
    </location>
</feature>
<dbReference type="GeneID" id="108505110"/>
<dbReference type="InterPro" id="IPR051102">
    <property type="entry name" value="IgSF_V-set/TM_domain"/>
</dbReference>